<dbReference type="Proteomes" id="UP000266188">
    <property type="component" value="Unassembled WGS sequence"/>
</dbReference>
<evidence type="ECO:0000256" key="6">
    <source>
        <dbReference type="ARBA" id="ARBA00022989"/>
    </source>
</evidence>
<evidence type="ECO:0000256" key="7">
    <source>
        <dbReference type="ARBA" id="ARBA00023136"/>
    </source>
</evidence>
<keyword evidence="4" id="KW-0547">Nucleotide-binding</keyword>
<dbReference type="GO" id="GO:0140359">
    <property type="term" value="F:ABC-type transporter activity"/>
    <property type="evidence" value="ECO:0007669"/>
    <property type="project" value="InterPro"/>
</dbReference>
<evidence type="ECO:0000313" key="11">
    <source>
        <dbReference type="EMBL" id="RJE27116.1"/>
    </source>
</evidence>
<keyword evidence="12" id="KW-1185">Reference proteome</keyword>
<dbReference type="InterPro" id="IPR011527">
    <property type="entry name" value="ABC1_TM_dom"/>
</dbReference>
<keyword evidence="3 8" id="KW-0812">Transmembrane</keyword>
<gene>
    <name evidence="11" type="ORF">PHISCL_00583</name>
</gene>
<dbReference type="OrthoDB" id="6500128at2759"/>
<dbReference type="AlphaFoldDB" id="A0A3A2ZVP7"/>
<dbReference type="InterPro" id="IPR044726">
    <property type="entry name" value="ABCC_6TM_D2"/>
</dbReference>
<proteinExistence type="predicted"/>
<dbReference type="Gene3D" id="1.20.1560.10">
    <property type="entry name" value="ABC transporter type 1, transmembrane domain"/>
    <property type="match status" value="1"/>
</dbReference>
<dbReference type="InterPro" id="IPR027417">
    <property type="entry name" value="P-loop_NTPase"/>
</dbReference>
<keyword evidence="7 8" id="KW-0472">Membrane</keyword>
<keyword evidence="2" id="KW-0813">Transport</keyword>
<dbReference type="STRING" id="2070753.A0A3A2ZVP7"/>
<dbReference type="InterPro" id="IPR003593">
    <property type="entry name" value="AAA+_ATPase"/>
</dbReference>
<dbReference type="CDD" id="cd03244">
    <property type="entry name" value="ABCC_MRP_domain2"/>
    <property type="match status" value="1"/>
</dbReference>
<evidence type="ECO:0000259" key="9">
    <source>
        <dbReference type="PROSITE" id="PS50893"/>
    </source>
</evidence>
<sequence length="424" mass="47344">MSICIPFCIIAVYILQKFYLRTSRQLRFLDLESRSPLYAQFLETVEGLATIRAFGWQQLFQETNTKLLDTSQRPFYFMYCIQCWLNFVLDLLVTAIGVVVIALAVLLPHMTSPGTIGLALNNVLGFNQALAILIDSWTQLETSLGAIARLRNMEQTVKSEHQEGEDSIPPETWPEQGAVELKNISASYGPSIPVLREISMSILPGQKVGICGRTGSGKSSLLLSLLRLLSIDSGTITIDGYDLQTLPRELLRSRLIAIPQEPCFLSESIRINADPSGKSSDEAIINACKTTQIWDAIEKRGGLDAHMNEKPLSQGEKQLFCLARAILRSGKILILDEATSNVDAETDRLMQRIIREKFQDYTIITVAHRLDTIMDSDMVAVLDKGRLVEYAPPLDLLNRPSMFAELASRSREATWDDKTTQSSE</sequence>
<dbReference type="EMBL" id="MVGC01000009">
    <property type="protein sequence ID" value="RJE27116.1"/>
    <property type="molecule type" value="Genomic_DNA"/>
</dbReference>
<dbReference type="SUPFAM" id="SSF52540">
    <property type="entry name" value="P-loop containing nucleoside triphosphate hydrolases"/>
    <property type="match status" value="1"/>
</dbReference>
<evidence type="ECO:0000256" key="5">
    <source>
        <dbReference type="ARBA" id="ARBA00022840"/>
    </source>
</evidence>
<evidence type="ECO:0000256" key="4">
    <source>
        <dbReference type="ARBA" id="ARBA00022741"/>
    </source>
</evidence>
<dbReference type="GO" id="GO:0005524">
    <property type="term" value="F:ATP binding"/>
    <property type="evidence" value="ECO:0007669"/>
    <property type="project" value="UniProtKB-KW"/>
</dbReference>
<dbReference type="PROSITE" id="PS50893">
    <property type="entry name" value="ABC_TRANSPORTER_2"/>
    <property type="match status" value="1"/>
</dbReference>
<dbReference type="Gene3D" id="3.40.50.300">
    <property type="entry name" value="P-loop containing nucleotide triphosphate hydrolases"/>
    <property type="match status" value="1"/>
</dbReference>
<dbReference type="InterPro" id="IPR017871">
    <property type="entry name" value="ABC_transporter-like_CS"/>
</dbReference>
<dbReference type="InterPro" id="IPR036640">
    <property type="entry name" value="ABC1_TM_sf"/>
</dbReference>
<evidence type="ECO:0000256" key="8">
    <source>
        <dbReference type="SAM" id="Phobius"/>
    </source>
</evidence>
<reference evidence="12" key="1">
    <citation type="submission" date="2017-02" db="EMBL/GenBank/DDBJ databases">
        <authorList>
            <person name="Tafer H."/>
            <person name="Lopandic K."/>
        </authorList>
    </citation>
    <scope>NUCLEOTIDE SEQUENCE [LARGE SCALE GENOMIC DNA]</scope>
    <source>
        <strain evidence="12">CBS 366.77</strain>
    </source>
</reference>
<protein>
    <submittedName>
        <fullName evidence="11">ABC transporter transmembrane region</fullName>
    </submittedName>
</protein>
<dbReference type="GO" id="GO:0016020">
    <property type="term" value="C:membrane"/>
    <property type="evidence" value="ECO:0007669"/>
    <property type="project" value="UniProtKB-SubCell"/>
</dbReference>
<feature type="domain" description="ABC transmembrane type-1" evidence="10">
    <location>
        <begin position="1"/>
        <end position="142"/>
    </location>
</feature>
<evidence type="ECO:0000259" key="10">
    <source>
        <dbReference type="PROSITE" id="PS50929"/>
    </source>
</evidence>
<dbReference type="PROSITE" id="PS00211">
    <property type="entry name" value="ABC_TRANSPORTER_1"/>
    <property type="match status" value="1"/>
</dbReference>
<dbReference type="InterPro" id="IPR050173">
    <property type="entry name" value="ABC_transporter_C-like"/>
</dbReference>
<keyword evidence="5" id="KW-0067">ATP-binding</keyword>
<evidence type="ECO:0000313" key="12">
    <source>
        <dbReference type="Proteomes" id="UP000266188"/>
    </source>
</evidence>
<comment type="caution">
    <text evidence="11">The sequence shown here is derived from an EMBL/GenBank/DDBJ whole genome shotgun (WGS) entry which is preliminary data.</text>
</comment>
<feature type="transmembrane region" description="Helical" evidence="8">
    <location>
        <begin position="83"/>
        <end position="107"/>
    </location>
</feature>
<dbReference type="FunFam" id="3.40.50.300:FF:000838">
    <property type="entry name" value="ABC multidrug transporter (Eurofung)"/>
    <property type="match status" value="1"/>
</dbReference>
<dbReference type="PANTHER" id="PTHR24223:SF269">
    <property type="entry name" value="ABC MULTIDRUG TRANSPORTER (EUROFUNG)-RELATED"/>
    <property type="match status" value="1"/>
</dbReference>
<dbReference type="Pfam" id="PF00664">
    <property type="entry name" value="ABC_membrane"/>
    <property type="match status" value="1"/>
</dbReference>
<evidence type="ECO:0000256" key="2">
    <source>
        <dbReference type="ARBA" id="ARBA00022448"/>
    </source>
</evidence>
<dbReference type="SUPFAM" id="SSF90123">
    <property type="entry name" value="ABC transporter transmembrane region"/>
    <property type="match status" value="1"/>
</dbReference>
<name>A0A3A2ZVP7_9EURO</name>
<dbReference type="InterPro" id="IPR003439">
    <property type="entry name" value="ABC_transporter-like_ATP-bd"/>
</dbReference>
<evidence type="ECO:0000256" key="3">
    <source>
        <dbReference type="ARBA" id="ARBA00022692"/>
    </source>
</evidence>
<evidence type="ECO:0000256" key="1">
    <source>
        <dbReference type="ARBA" id="ARBA00004141"/>
    </source>
</evidence>
<dbReference type="GO" id="GO:0016887">
    <property type="term" value="F:ATP hydrolysis activity"/>
    <property type="evidence" value="ECO:0007669"/>
    <property type="project" value="InterPro"/>
</dbReference>
<feature type="domain" description="ABC transporter" evidence="9">
    <location>
        <begin position="179"/>
        <end position="409"/>
    </location>
</feature>
<organism evidence="11 12">
    <name type="scientific">Aspergillus sclerotialis</name>
    <dbReference type="NCBI Taxonomy" id="2070753"/>
    <lineage>
        <taxon>Eukaryota</taxon>
        <taxon>Fungi</taxon>
        <taxon>Dikarya</taxon>
        <taxon>Ascomycota</taxon>
        <taxon>Pezizomycotina</taxon>
        <taxon>Eurotiomycetes</taxon>
        <taxon>Eurotiomycetidae</taxon>
        <taxon>Eurotiales</taxon>
        <taxon>Aspergillaceae</taxon>
        <taxon>Aspergillus</taxon>
        <taxon>Aspergillus subgen. Polypaecilum</taxon>
    </lineage>
</organism>
<dbReference type="PROSITE" id="PS50929">
    <property type="entry name" value="ABC_TM1F"/>
    <property type="match status" value="1"/>
</dbReference>
<dbReference type="CDD" id="cd18580">
    <property type="entry name" value="ABC_6TM_ABCC_D2"/>
    <property type="match status" value="1"/>
</dbReference>
<dbReference type="Pfam" id="PF00005">
    <property type="entry name" value="ABC_tran"/>
    <property type="match status" value="1"/>
</dbReference>
<dbReference type="PANTHER" id="PTHR24223">
    <property type="entry name" value="ATP-BINDING CASSETTE SUB-FAMILY C"/>
    <property type="match status" value="1"/>
</dbReference>
<accession>A0A3A2ZVP7</accession>
<comment type="subcellular location">
    <subcellularLocation>
        <location evidence="1">Membrane</location>
        <topology evidence="1">Multi-pass membrane protein</topology>
    </subcellularLocation>
</comment>
<dbReference type="SMART" id="SM00382">
    <property type="entry name" value="AAA"/>
    <property type="match status" value="1"/>
</dbReference>
<keyword evidence="6 8" id="KW-1133">Transmembrane helix</keyword>